<evidence type="ECO:0000313" key="2">
    <source>
        <dbReference type="Proteomes" id="UP000001194"/>
    </source>
</evidence>
<gene>
    <name evidence="1" type="ORF">LACBIDRAFT_322478</name>
</gene>
<keyword evidence="2" id="KW-1185">Reference proteome</keyword>
<dbReference type="AlphaFoldDB" id="B0CWF7"/>
<organism evidence="2">
    <name type="scientific">Laccaria bicolor (strain S238N-H82 / ATCC MYA-4686)</name>
    <name type="common">Bicoloured deceiver</name>
    <name type="synonym">Laccaria laccata var. bicolor</name>
    <dbReference type="NCBI Taxonomy" id="486041"/>
    <lineage>
        <taxon>Eukaryota</taxon>
        <taxon>Fungi</taxon>
        <taxon>Dikarya</taxon>
        <taxon>Basidiomycota</taxon>
        <taxon>Agaricomycotina</taxon>
        <taxon>Agaricomycetes</taxon>
        <taxon>Agaricomycetidae</taxon>
        <taxon>Agaricales</taxon>
        <taxon>Agaricineae</taxon>
        <taxon>Hydnangiaceae</taxon>
        <taxon>Laccaria</taxon>
    </lineage>
</organism>
<dbReference type="OrthoDB" id="7689696at2759"/>
<reference evidence="1 2" key="1">
    <citation type="journal article" date="2008" name="Nature">
        <title>The genome of Laccaria bicolor provides insights into mycorrhizal symbiosis.</title>
        <authorList>
            <person name="Martin F."/>
            <person name="Aerts A."/>
            <person name="Ahren D."/>
            <person name="Brun A."/>
            <person name="Danchin E.G.J."/>
            <person name="Duchaussoy F."/>
            <person name="Gibon J."/>
            <person name="Kohler A."/>
            <person name="Lindquist E."/>
            <person name="Pereda V."/>
            <person name="Salamov A."/>
            <person name="Shapiro H.J."/>
            <person name="Wuyts J."/>
            <person name="Blaudez D."/>
            <person name="Buee M."/>
            <person name="Brokstein P."/>
            <person name="Canbaeck B."/>
            <person name="Cohen D."/>
            <person name="Courty P.E."/>
            <person name="Coutinho P.M."/>
            <person name="Delaruelle C."/>
            <person name="Detter J.C."/>
            <person name="Deveau A."/>
            <person name="DiFazio S."/>
            <person name="Duplessis S."/>
            <person name="Fraissinet-Tachet L."/>
            <person name="Lucic E."/>
            <person name="Frey-Klett P."/>
            <person name="Fourrey C."/>
            <person name="Feussner I."/>
            <person name="Gay G."/>
            <person name="Grimwood J."/>
            <person name="Hoegger P.J."/>
            <person name="Jain P."/>
            <person name="Kilaru S."/>
            <person name="Labbe J."/>
            <person name="Lin Y.C."/>
            <person name="Legue V."/>
            <person name="Le Tacon F."/>
            <person name="Marmeisse R."/>
            <person name="Melayah D."/>
            <person name="Montanini B."/>
            <person name="Muratet M."/>
            <person name="Nehls U."/>
            <person name="Niculita-Hirzel H."/>
            <person name="Oudot-Le Secq M.P."/>
            <person name="Peter M."/>
            <person name="Quesneville H."/>
            <person name="Rajashekar B."/>
            <person name="Reich M."/>
            <person name="Rouhier N."/>
            <person name="Schmutz J."/>
            <person name="Yin T."/>
            <person name="Chalot M."/>
            <person name="Henrissat B."/>
            <person name="Kuees U."/>
            <person name="Lucas S."/>
            <person name="Van de Peer Y."/>
            <person name="Podila G.K."/>
            <person name="Polle A."/>
            <person name="Pukkila P.J."/>
            <person name="Richardson P.M."/>
            <person name="Rouze P."/>
            <person name="Sanders I.R."/>
            <person name="Stajich J.E."/>
            <person name="Tunlid A."/>
            <person name="Tuskan G."/>
            <person name="Grigoriev I.V."/>
        </authorList>
    </citation>
    <scope>NUCLEOTIDE SEQUENCE [LARGE SCALE GENOMIC DNA]</scope>
    <source>
        <strain evidence="2">S238N-H82 / ATCC MYA-4686</strain>
    </source>
</reference>
<evidence type="ECO:0000313" key="1">
    <source>
        <dbReference type="EMBL" id="EDR13059.1"/>
    </source>
</evidence>
<sequence length="244" mass="27215">MPSQIFGALSVKNSHVAVILPHVPASGCVLFKICFEKLSQPPSKHQDNSSIIVNASPMARHSLTLSHASSGWSQLAGGMPPAPPEAFLEHPNKVKATTLWKAEPSKRPAQLNIDLTITQILVYLLISPLTFSIGSKKRSYSSILTKAALPLPTWVSAQRKHYGSCPSKTWRDRQYFTIPHIIHMDSTGFHWLPLASTGLDWTANHKTGLHWTLPTQNWTRLDWTGLDCQSQNWTLPRQNWTGLD</sequence>
<dbReference type="KEGG" id="lbc:LACBIDRAFT_322478"/>
<accession>B0CWF7</accession>
<dbReference type="Proteomes" id="UP000001194">
    <property type="component" value="Unassembled WGS sequence"/>
</dbReference>
<dbReference type="RefSeq" id="XP_001875557.1">
    <property type="nucleotide sequence ID" value="XM_001875522.1"/>
</dbReference>
<protein>
    <submittedName>
        <fullName evidence="1">Predicted protein</fullName>
    </submittedName>
</protein>
<dbReference type="EMBL" id="DS547093">
    <property type="protein sequence ID" value="EDR13059.1"/>
    <property type="molecule type" value="Genomic_DNA"/>
</dbReference>
<dbReference type="HOGENOM" id="CLU_1138159_0_0_1"/>
<proteinExistence type="predicted"/>
<dbReference type="GeneID" id="6071629"/>
<name>B0CWF7_LACBS</name>
<dbReference type="InParanoid" id="B0CWF7"/>